<feature type="transmembrane region" description="Helical" evidence="1">
    <location>
        <begin position="223"/>
        <end position="246"/>
    </location>
</feature>
<evidence type="ECO:0000256" key="2">
    <source>
        <dbReference type="SAM" id="SignalP"/>
    </source>
</evidence>
<proteinExistence type="predicted"/>
<keyword evidence="1" id="KW-0812">Transmembrane</keyword>
<feature type="signal peptide" evidence="2">
    <location>
        <begin position="1"/>
        <end position="23"/>
    </location>
</feature>
<organism evidence="3 4">
    <name type="scientific">Petrolisthes cinctipes</name>
    <name type="common">Flat porcelain crab</name>
    <dbReference type="NCBI Taxonomy" id="88211"/>
    <lineage>
        <taxon>Eukaryota</taxon>
        <taxon>Metazoa</taxon>
        <taxon>Ecdysozoa</taxon>
        <taxon>Arthropoda</taxon>
        <taxon>Crustacea</taxon>
        <taxon>Multicrustacea</taxon>
        <taxon>Malacostraca</taxon>
        <taxon>Eumalacostraca</taxon>
        <taxon>Eucarida</taxon>
        <taxon>Decapoda</taxon>
        <taxon>Pleocyemata</taxon>
        <taxon>Anomura</taxon>
        <taxon>Galatheoidea</taxon>
        <taxon>Porcellanidae</taxon>
        <taxon>Petrolisthes</taxon>
    </lineage>
</organism>
<gene>
    <name evidence="3" type="ORF">Pcinc_011726</name>
</gene>
<dbReference type="AlphaFoldDB" id="A0AAE1KU56"/>
<feature type="chain" id="PRO_5042147226" evidence="2">
    <location>
        <begin position="24"/>
        <end position="300"/>
    </location>
</feature>
<evidence type="ECO:0000256" key="1">
    <source>
        <dbReference type="SAM" id="Phobius"/>
    </source>
</evidence>
<evidence type="ECO:0000313" key="3">
    <source>
        <dbReference type="EMBL" id="KAK3883973.1"/>
    </source>
</evidence>
<keyword evidence="1" id="KW-1133">Transmembrane helix</keyword>
<name>A0AAE1KU56_PETCI</name>
<dbReference type="EMBL" id="JAWQEG010000927">
    <property type="protein sequence ID" value="KAK3883973.1"/>
    <property type="molecule type" value="Genomic_DNA"/>
</dbReference>
<keyword evidence="2" id="KW-0732">Signal</keyword>
<keyword evidence="1" id="KW-0472">Membrane</keyword>
<reference evidence="3" key="1">
    <citation type="submission" date="2023-10" db="EMBL/GenBank/DDBJ databases">
        <title>Genome assemblies of two species of porcelain crab, Petrolisthes cinctipes and Petrolisthes manimaculis (Anomura: Porcellanidae).</title>
        <authorList>
            <person name="Angst P."/>
        </authorList>
    </citation>
    <scope>NUCLEOTIDE SEQUENCE</scope>
    <source>
        <strain evidence="3">PB745_01</strain>
        <tissue evidence="3">Gill</tissue>
    </source>
</reference>
<dbReference type="Proteomes" id="UP001286313">
    <property type="component" value="Unassembled WGS sequence"/>
</dbReference>
<comment type="caution">
    <text evidence="3">The sequence shown here is derived from an EMBL/GenBank/DDBJ whole genome shotgun (WGS) entry which is preliminary data.</text>
</comment>
<keyword evidence="4" id="KW-1185">Reference proteome</keyword>
<protein>
    <submittedName>
        <fullName evidence="3">Uncharacterized protein</fullName>
    </submittedName>
</protein>
<sequence length="300" mass="33062">MEWLTKVKVASLTILLIVCDSLGDVQNCLSLTLPQRPADPILLHSTLDLNHTATAKLKVEVDIQKAQAMQQDGWSAIDFIYYQGETKVGWMHIRLSGKGTVRIACAKELKSKIVDSNWSTPLPKLSAIPLSIILQTEESQLSVMENVRGMTYLVANHICPTPFSSIRNMTVKAWCSYGVCSQIRQCWNDRLLQEPLTQPSVSRTEPPLSGTHPPKVLNLLTQWTLSAALIGPMLIVVCGMMIALCCHLQCCKQAGSSHQDPQPDGEADSTYEDINSYWMKSLASSTSTSVTFSPSTITIL</sequence>
<evidence type="ECO:0000313" key="4">
    <source>
        <dbReference type="Proteomes" id="UP001286313"/>
    </source>
</evidence>
<accession>A0AAE1KU56</accession>